<keyword evidence="2" id="KW-0732">Signal</keyword>
<dbReference type="PANTHER" id="PTHR34501">
    <property type="entry name" value="PROTEIN YDDL-RELATED"/>
    <property type="match status" value="1"/>
</dbReference>
<dbReference type="GO" id="GO:0015288">
    <property type="term" value="F:porin activity"/>
    <property type="evidence" value="ECO:0007669"/>
    <property type="project" value="InterPro"/>
</dbReference>
<dbReference type="SUPFAM" id="SSF56935">
    <property type="entry name" value="Porins"/>
    <property type="match status" value="1"/>
</dbReference>
<sequence>MFFYWFQRNLNNKNISKHLGVKCFTNNKFGYVKMNKKILALAVAALTTSTYSNAIEVVNDGTNTFSVGGRLAASAQFSDGDSQLKNQSSRINFAFTHALDNGWDVGAKAEWGYDALANSSEGSHLSNRLGQITADKEGIGQFTIGKAWSVHYDVAGKTDLFWVFGGDTAGNYDGITGDGGAHGTGRADDVIQYRGNFAGLQIGLQYQFEDDNYNETTGKGYNRKGGYQGMLGYDFDFGLGLSGAYSETQFDDRENAKIGNIVANYQYEGLYLAANYSQARNHQYQDDYGLTGADVTSNGAIKKATGVEVFGSYDIGNFQLLGGYNQLSDDNSDAKYAYATLGAAYFTGPIILAAEYKIDTSSKNGNGSSAELDDVLALLVRYNF</sequence>
<dbReference type="Gene3D" id="2.40.160.10">
    <property type="entry name" value="Porin"/>
    <property type="match status" value="1"/>
</dbReference>
<comment type="caution">
    <text evidence="5">The sequence shown here is derived from an EMBL/GenBank/DDBJ whole genome shotgun (WGS) entry which is preliminary data.</text>
</comment>
<dbReference type="Pfam" id="PF13609">
    <property type="entry name" value="Porin_4"/>
    <property type="match status" value="1"/>
</dbReference>
<dbReference type="CDD" id="cd00342">
    <property type="entry name" value="gram_neg_porins"/>
    <property type="match status" value="1"/>
</dbReference>
<dbReference type="EMBL" id="PYLZ01000001">
    <property type="protein sequence ID" value="PSW27106.1"/>
    <property type="molecule type" value="Genomic_DNA"/>
</dbReference>
<dbReference type="OrthoDB" id="784582at2"/>
<reference evidence="5 6" key="1">
    <citation type="submission" date="2018-01" db="EMBL/GenBank/DDBJ databases">
        <title>Whole genome sequencing of Histamine producing bacteria.</title>
        <authorList>
            <person name="Butler K."/>
        </authorList>
    </citation>
    <scope>NUCLEOTIDE SEQUENCE [LARGE SCALE GENOMIC DNA]</scope>
    <source>
        <strain evidence="5 6">DSM 24669</strain>
    </source>
</reference>
<evidence type="ECO:0000259" key="4">
    <source>
        <dbReference type="Pfam" id="PF13609"/>
    </source>
</evidence>
<evidence type="ECO:0000313" key="6">
    <source>
        <dbReference type="Proteomes" id="UP000240481"/>
    </source>
</evidence>
<gene>
    <name evidence="5" type="ORF">C9I94_03790</name>
</gene>
<organism evidence="5 6">
    <name type="scientific">Photobacterium swingsii</name>
    <dbReference type="NCBI Taxonomy" id="680026"/>
    <lineage>
        <taxon>Bacteria</taxon>
        <taxon>Pseudomonadati</taxon>
        <taxon>Pseudomonadota</taxon>
        <taxon>Gammaproteobacteria</taxon>
        <taxon>Vibrionales</taxon>
        <taxon>Vibrionaceae</taxon>
        <taxon>Photobacterium</taxon>
    </lineage>
</organism>
<dbReference type="InterPro" id="IPR033900">
    <property type="entry name" value="Gram_neg_porin_domain"/>
</dbReference>
<dbReference type="GO" id="GO:0009279">
    <property type="term" value="C:cell outer membrane"/>
    <property type="evidence" value="ECO:0007669"/>
    <property type="project" value="UniProtKB-SubCell"/>
</dbReference>
<dbReference type="STRING" id="680026.AB733_01895"/>
<dbReference type="InterPro" id="IPR023614">
    <property type="entry name" value="Porin_dom_sf"/>
</dbReference>
<keyword evidence="3" id="KW-0472">Membrane</keyword>
<name>A0A2T3PD84_9GAMM</name>
<comment type="subcellular location">
    <subcellularLocation>
        <location evidence="1">Cell outer membrane</location>
        <topology evidence="1">Multi-pass membrane protein</topology>
    </subcellularLocation>
</comment>
<evidence type="ECO:0000313" key="5">
    <source>
        <dbReference type="EMBL" id="PSW27106.1"/>
    </source>
</evidence>
<dbReference type="AlphaFoldDB" id="A0A2T3PD84"/>
<evidence type="ECO:0000256" key="2">
    <source>
        <dbReference type="ARBA" id="ARBA00022729"/>
    </source>
</evidence>
<accession>A0A2T3PD84</accession>
<keyword evidence="6" id="KW-1185">Reference proteome</keyword>
<evidence type="ECO:0000256" key="3">
    <source>
        <dbReference type="ARBA" id="ARBA00023136"/>
    </source>
</evidence>
<dbReference type="InterPro" id="IPR050298">
    <property type="entry name" value="Gram-neg_bact_OMP"/>
</dbReference>
<proteinExistence type="predicted"/>
<evidence type="ECO:0000256" key="1">
    <source>
        <dbReference type="ARBA" id="ARBA00004571"/>
    </source>
</evidence>
<dbReference type="PANTHER" id="PTHR34501:SF2">
    <property type="entry name" value="OUTER MEMBRANE PORIN F-RELATED"/>
    <property type="match status" value="1"/>
</dbReference>
<protein>
    <submittedName>
        <fullName evidence="5">Porin</fullName>
    </submittedName>
</protein>
<feature type="domain" description="Porin" evidence="4">
    <location>
        <begin position="40"/>
        <end position="357"/>
    </location>
</feature>
<dbReference type="Proteomes" id="UP000240481">
    <property type="component" value="Unassembled WGS sequence"/>
</dbReference>